<dbReference type="InterPro" id="IPR017970">
    <property type="entry name" value="Homeobox_CS"/>
</dbReference>
<keyword evidence="5 9" id="KW-0804">Transcription</keyword>
<evidence type="ECO:0000313" key="13">
    <source>
        <dbReference type="EMBL" id="CAI9758646.1"/>
    </source>
</evidence>
<accession>A0AAD1YZ61</accession>
<dbReference type="InterPro" id="IPR045224">
    <property type="entry name" value="HDZip_class_I_plant"/>
</dbReference>
<dbReference type="PROSITE" id="PS00027">
    <property type="entry name" value="HOMEOBOX_1"/>
    <property type="match status" value="1"/>
</dbReference>
<dbReference type="CDD" id="cd00086">
    <property type="entry name" value="homeodomain"/>
    <property type="match status" value="1"/>
</dbReference>
<keyword evidence="4 8" id="KW-0371">Homeobox</keyword>
<dbReference type="Gene3D" id="1.10.10.60">
    <property type="entry name" value="Homeodomain-like"/>
    <property type="match status" value="1"/>
</dbReference>
<reference evidence="13" key="1">
    <citation type="submission" date="2023-05" db="EMBL/GenBank/DDBJ databases">
        <authorList>
            <person name="Huff M."/>
        </authorList>
    </citation>
    <scope>NUCLEOTIDE SEQUENCE</scope>
</reference>
<dbReference type="SMART" id="SM00389">
    <property type="entry name" value="HOX"/>
    <property type="match status" value="1"/>
</dbReference>
<dbReference type="AlphaFoldDB" id="A0AAD1YZ61"/>
<dbReference type="SUPFAM" id="SSF46689">
    <property type="entry name" value="Homeodomain-like"/>
    <property type="match status" value="1"/>
</dbReference>
<comment type="function">
    <text evidence="9">Transcription factor.</text>
</comment>
<evidence type="ECO:0000256" key="3">
    <source>
        <dbReference type="ARBA" id="ARBA00023125"/>
    </source>
</evidence>
<evidence type="ECO:0000313" key="14">
    <source>
        <dbReference type="Proteomes" id="UP000834106"/>
    </source>
</evidence>
<evidence type="ECO:0000256" key="4">
    <source>
        <dbReference type="ARBA" id="ARBA00023155"/>
    </source>
</evidence>
<evidence type="ECO:0000256" key="5">
    <source>
        <dbReference type="ARBA" id="ARBA00023163"/>
    </source>
</evidence>
<dbReference type="GO" id="GO:0043565">
    <property type="term" value="F:sequence-specific DNA binding"/>
    <property type="evidence" value="ECO:0007669"/>
    <property type="project" value="InterPro"/>
</dbReference>
<dbReference type="PANTHER" id="PTHR24326:SF176">
    <property type="entry name" value="HOMEOBOX-LEUCINE ZIPPER PROTEIN ATHB-13"/>
    <property type="match status" value="1"/>
</dbReference>
<dbReference type="Pfam" id="PF00046">
    <property type="entry name" value="Homeodomain"/>
    <property type="match status" value="1"/>
</dbReference>
<dbReference type="GO" id="GO:0045893">
    <property type="term" value="P:positive regulation of DNA-templated transcription"/>
    <property type="evidence" value="ECO:0007669"/>
    <property type="project" value="TreeGrafter"/>
</dbReference>
<dbReference type="InterPro" id="IPR003106">
    <property type="entry name" value="Leu_zip_homeo"/>
</dbReference>
<dbReference type="PANTHER" id="PTHR24326">
    <property type="entry name" value="HOMEOBOX-LEUCINE ZIPPER PROTEIN"/>
    <property type="match status" value="1"/>
</dbReference>
<keyword evidence="10" id="KW-0175">Coiled coil</keyword>
<keyword evidence="2 9" id="KW-0805">Transcription regulation</keyword>
<dbReference type="InterPro" id="IPR001356">
    <property type="entry name" value="HD"/>
</dbReference>
<evidence type="ECO:0000256" key="2">
    <source>
        <dbReference type="ARBA" id="ARBA00023015"/>
    </source>
</evidence>
<evidence type="ECO:0000256" key="8">
    <source>
        <dbReference type="RuleBase" id="RU000682"/>
    </source>
</evidence>
<evidence type="ECO:0000256" key="7">
    <source>
        <dbReference type="ARBA" id="ARBA00025748"/>
    </source>
</evidence>
<keyword evidence="6 8" id="KW-0539">Nucleus</keyword>
<evidence type="ECO:0000256" key="10">
    <source>
        <dbReference type="SAM" id="Coils"/>
    </source>
</evidence>
<dbReference type="InterPro" id="IPR000047">
    <property type="entry name" value="HTH_motif"/>
</dbReference>
<dbReference type="FunFam" id="1.10.10.60:FF:000200">
    <property type="entry name" value="Homeobox-leucine zipper protein ATHB-13"/>
    <property type="match status" value="1"/>
</dbReference>
<dbReference type="PRINTS" id="PR00031">
    <property type="entry name" value="HTHREPRESSR"/>
</dbReference>
<dbReference type="Proteomes" id="UP000834106">
    <property type="component" value="Chromosome 3"/>
</dbReference>
<feature type="domain" description="Homeobox" evidence="12">
    <location>
        <begin position="74"/>
        <end position="135"/>
    </location>
</feature>
<keyword evidence="14" id="KW-1185">Reference proteome</keyword>
<evidence type="ECO:0000256" key="6">
    <source>
        <dbReference type="ARBA" id="ARBA00023242"/>
    </source>
</evidence>
<dbReference type="GO" id="GO:0005634">
    <property type="term" value="C:nucleus"/>
    <property type="evidence" value="ECO:0007669"/>
    <property type="project" value="UniProtKB-SubCell"/>
</dbReference>
<feature type="region of interest" description="Disordered" evidence="11">
    <location>
        <begin position="231"/>
        <end position="251"/>
    </location>
</feature>
<comment type="subcellular location">
    <subcellularLocation>
        <location evidence="1 8">Nucleus</location>
    </subcellularLocation>
</comment>
<sequence>MAFVPAASESMFPSHEDSNLLSITRGGFSSSCDPQDFHGVSQFLMRRSMSFSGLDRSEEVPVDDDMSDDGSQLGEKKKRLKLEQVKALEKSFELGNKLEPERKMQLARALGLQPRQIAIWFQNRRARWKTKQLERDYDILKRQFQALKADNDNLKTQNRKLQSELMVLKNREPTGPPINLNKENECSWSNGSENSCGINLVTTKTTSADSKLCSHPSNKLIFPSSIGPTSLTQLHQSSSRGPDLHQGHNIDQTATNEGFCNMFSSIDENPDFWAWPEQ</sequence>
<feature type="coiled-coil region" evidence="10">
    <location>
        <begin position="123"/>
        <end position="171"/>
    </location>
</feature>
<dbReference type="Pfam" id="PF02183">
    <property type="entry name" value="HALZ"/>
    <property type="match status" value="1"/>
</dbReference>
<evidence type="ECO:0000256" key="1">
    <source>
        <dbReference type="ARBA" id="ARBA00004123"/>
    </source>
</evidence>
<comment type="similarity">
    <text evidence="7 9">Belongs to the HD-ZIP homeobox family. Class I subfamily.</text>
</comment>
<dbReference type="EMBL" id="OU503038">
    <property type="protein sequence ID" value="CAI9758646.1"/>
    <property type="molecule type" value="Genomic_DNA"/>
</dbReference>
<evidence type="ECO:0000259" key="12">
    <source>
        <dbReference type="SMART" id="SM00389"/>
    </source>
</evidence>
<evidence type="ECO:0000256" key="9">
    <source>
        <dbReference type="RuleBase" id="RU369038"/>
    </source>
</evidence>
<dbReference type="GO" id="GO:0000981">
    <property type="term" value="F:DNA-binding transcription factor activity, RNA polymerase II-specific"/>
    <property type="evidence" value="ECO:0007669"/>
    <property type="project" value="UniProtKB-UniRule"/>
</dbReference>
<name>A0AAD1YZ61_9LAMI</name>
<proteinExistence type="inferred from homology"/>
<feature type="compositionally biased region" description="Polar residues" evidence="11">
    <location>
        <begin position="231"/>
        <end position="240"/>
    </location>
</feature>
<evidence type="ECO:0000256" key="11">
    <source>
        <dbReference type="SAM" id="MobiDB-lite"/>
    </source>
</evidence>
<gene>
    <name evidence="13" type="ORF">FPE_LOCUS6076</name>
</gene>
<dbReference type="InterPro" id="IPR009057">
    <property type="entry name" value="Homeodomain-like_sf"/>
</dbReference>
<organism evidence="13 14">
    <name type="scientific">Fraxinus pennsylvanica</name>
    <dbReference type="NCBI Taxonomy" id="56036"/>
    <lineage>
        <taxon>Eukaryota</taxon>
        <taxon>Viridiplantae</taxon>
        <taxon>Streptophyta</taxon>
        <taxon>Embryophyta</taxon>
        <taxon>Tracheophyta</taxon>
        <taxon>Spermatophyta</taxon>
        <taxon>Magnoliopsida</taxon>
        <taxon>eudicotyledons</taxon>
        <taxon>Gunneridae</taxon>
        <taxon>Pentapetalae</taxon>
        <taxon>asterids</taxon>
        <taxon>lamiids</taxon>
        <taxon>Lamiales</taxon>
        <taxon>Oleaceae</taxon>
        <taxon>Oleeae</taxon>
        <taxon>Fraxinus</taxon>
    </lineage>
</organism>
<protein>
    <recommendedName>
        <fullName evidence="9">Homeobox-leucine zipper protein</fullName>
    </recommendedName>
    <alternativeName>
        <fullName evidence="9">HD-ZIP protein</fullName>
    </alternativeName>
    <alternativeName>
        <fullName evidence="9">Homeodomain transcription factor</fullName>
    </alternativeName>
</protein>
<keyword evidence="3 8" id="KW-0238">DNA-binding</keyword>